<proteinExistence type="inferred from homology"/>
<dbReference type="Proteomes" id="UP000326287">
    <property type="component" value="Chromosome"/>
</dbReference>
<accession>A0A5P9NKM3</accession>
<dbReference type="KEGG" id="halc:EY643_11765"/>
<reference evidence="3 4" key="1">
    <citation type="submission" date="2019-02" db="EMBL/GenBank/DDBJ databases">
        <authorList>
            <person name="Li S.-H."/>
        </authorList>
    </citation>
    <scope>NUCLEOTIDE SEQUENCE [LARGE SCALE GENOMIC DNA]</scope>
    <source>
        <strain evidence="3 4">IMCC14385</strain>
    </source>
</reference>
<dbReference type="EMBL" id="CP036422">
    <property type="protein sequence ID" value="QFU76282.1"/>
    <property type="molecule type" value="Genomic_DNA"/>
</dbReference>
<dbReference type="AlphaFoldDB" id="A0A5P9NKM3"/>
<comment type="catalytic activity">
    <reaction evidence="2">
        <text>oxidized coenzyme F420-(gamma-L-Glu)(n) + a quinol + H(+) = reduced coenzyme F420-(gamma-L-Glu)(n) + a quinone</text>
        <dbReference type="Rhea" id="RHEA:39663"/>
        <dbReference type="Rhea" id="RHEA-COMP:12939"/>
        <dbReference type="Rhea" id="RHEA-COMP:14378"/>
        <dbReference type="ChEBI" id="CHEBI:15378"/>
        <dbReference type="ChEBI" id="CHEBI:24646"/>
        <dbReference type="ChEBI" id="CHEBI:132124"/>
        <dbReference type="ChEBI" id="CHEBI:133980"/>
        <dbReference type="ChEBI" id="CHEBI:139511"/>
    </reaction>
</comment>
<evidence type="ECO:0000313" key="3">
    <source>
        <dbReference type="EMBL" id="QFU76282.1"/>
    </source>
</evidence>
<evidence type="ECO:0000256" key="2">
    <source>
        <dbReference type="ARBA" id="ARBA00049106"/>
    </source>
</evidence>
<name>A0A5P9NKM3_9GAMM</name>
<keyword evidence="4" id="KW-1185">Reference proteome</keyword>
<dbReference type="PANTHER" id="PTHR39428">
    <property type="entry name" value="F420H(2)-DEPENDENT QUINONE REDUCTASE RV1261C"/>
    <property type="match status" value="1"/>
</dbReference>
<dbReference type="NCBIfam" id="TIGR00026">
    <property type="entry name" value="hi_GC_TIGR00026"/>
    <property type="match status" value="1"/>
</dbReference>
<comment type="similarity">
    <text evidence="1">Belongs to the F420H(2)-dependent quinone reductase family.</text>
</comment>
<dbReference type="InterPro" id="IPR004378">
    <property type="entry name" value="F420H2_quin_Rdtase"/>
</dbReference>
<evidence type="ECO:0000313" key="4">
    <source>
        <dbReference type="Proteomes" id="UP000326287"/>
    </source>
</evidence>
<protein>
    <submittedName>
        <fullName evidence="3">Nitroreductase family deazaflavin-dependent oxidoreductase</fullName>
    </submittedName>
</protein>
<gene>
    <name evidence="3" type="ORF">EY643_11765</name>
</gene>
<dbReference type="InterPro" id="IPR012349">
    <property type="entry name" value="Split_barrel_FMN-bd"/>
</dbReference>
<dbReference type="RefSeq" id="WP_152662388.1">
    <property type="nucleotide sequence ID" value="NZ_CP036422.1"/>
</dbReference>
<organism evidence="3 4">
    <name type="scientific">Halioglobus maricola</name>
    <dbReference type="NCBI Taxonomy" id="2601894"/>
    <lineage>
        <taxon>Bacteria</taxon>
        <taxon>Pseudomonadati</taxon>
        <taxon>Pseudomonadota</taxon>
        <taxon>Gammaproteobacteria</taxon>
        <taxon>Cellvibrionales</taxon>
        <taxon>Halieaceae</taxon>
        <taxon>Halioglobus</taxon>
    </lineage>
</organism>
<dbReference type="Gene3D" id="2.30.110.10">
    <property type="entry name" value="Electron Transport, Fmn-binding Protein, Chain A"/>
    <property type="match status" value="1"/>
</dbReference>
<dbReference type="OrthoDB" id="9179360at2"/>
<evidence type="ECO:0000256" key="1">
    <source>
        <dbReference type="ARBA" id="ARBA00008710"/>
    </source>
</evidence>
<dbReference type="PANTHER" id="PTHR39428:SF1">
    <property type="entry name" value="F420H(2)-DEPENDENT QUINONE REDUCTASE RV1261C"/>
    <property type="match status" value="1"/>
</dbReference>
<dbReference type="GO" id="GO:0070967">
    <property type="term" value="F:coenzyme F420 binding"/>
    <property type="evidence" value="ECO:0007669"/>
    <property type="project" value="TreeGrafter"/>
</dbReference>
<dbReference type="GO" id="GO:0016491">
    <property type="term" value="F:oxidoreductase activity"/>
    <property type="evidence" value="ECO:0007669"/>
    <property type="project" value="InterPro"/>
</dbReference>
<dbReference type="GO" id="GO:0005886">
    <property type="term" value="C:plasma membrane"/>
    <property type="evidence" value="ECO:0007669"/>
    <property type="project" value="TreeGrafter"/>
</dbReference>
<dbReference type="Pfam" id="PF04075">
    <property type="entry name" value="F420H2_quin_red"/>
    <property type="match status" value="1"/>
</dbReference>
<sequence>MALLQTNLAAKALNQTKVVTLLKRVVPPLDRFLLKISRGWINTAMQSVMLLETTGAKSGQTRQLATLCMPFNGDLILVGSNWGQERHPAWVHNLRANPTARVRFRGYVGTVTATELEPEQRDRVWPQLVKFNPQYAQYQANTSRTLPVFTLSPNP</sequence>